<dbReference type="Proteomes" id="UP000543556">
    <property type="component" value="Unassembled WGS sequence"/>
</dbReference>
<feature type="region of interest" description="Disordered" evidence="1">
    <location>
        <begin position="480"/>
        <end position="508"/>
    </location>
</feature>
<dbReference type="Gene3D" id="3.40.710.10">
    <property type="entry name" value="DD-peptidase/beta-lactamase superfamily"/>
    <property type="match status" value="1"/>
</dbReference>
<accession>A0A7Y7IK11</accession>
<dbReference type="SUPFAM" id="SSF56601">
    <property type="entry name" value="beta-lactamase/transpeptidase-like"/>
    <property type="match status" value="1"/>
</dbReference>
<reference evidence="3 4" key="1">
    <citation type="submission" date="2020-02" db="EMBL/GenBank/DDBJ databases">
        <title>Genome sequence of strain AETb3-4.</title>
        <authorList>
            <person name="Gao J."/>
            <person name="Zhang X."/>
        </authorList>
    </citation>
    <scope>NUCLEOTIDE SEQUENCE [LARGE SCALE GENOMIC DNA]</scope>
    <source>
        <strain evidence="3 4">AETb3-4</strain>
    </source>
</reference>
<dbReference type="PANTHER" id="PTHR46825:SF9">
    <property type="entry name" value="BETA-LACTAMASE-RELATED DOMAIN-CONTAINING PROTEIN"/>
    <property type="match status" value="1"/>
</dbReference>
<name>A0A7Y7IK11_9MICC</name>
<dbReference type="EMBL" id="JAAMFM010000044">
    <property type="protein sequence ID" value="NVM96887.1"/>
    <property type="molecule type" value="Genomic_DNA"/>
</dbReference>
<dbReference type="Pfam" id="PF00144">
    <property type="entry name" value="Beta-lactamase"/>
    <property type="match status" value="1"/>
</dbReference>
<evidence type="ECO:0000313" key="4">
    <source>
        <dbReference type="Proteomes" id="UP000543556"/>
    </source>
</evidence>
<evidence type="ECO:0000313" key="3">
    <source>
        <dbReference type="EMBL" id="NVM96887.1"/>
    </source>
</evidence>
<dbReference type="InterPro" id="IPR050491">
    <property type="entry name" value="AmpC-like"/>
</dbReference>
<organism evidence="3 4">
    <name type="scientific">Arthrobacter wenxiniae</name>
    <dbReference type="NCBI Taxonomy" id="2713570"/>
    <lineage>
        <taxon>Bacteria</taxon>
        <taxon>Bacillati</taxon>
        <taxon>Actinomycetota</taxon>
        <taxon>Actinomycetes</taxon>
        <taxon>Micrococcales</taxon>
        <taxon>Micrococcaceae</taxon>
        <taxon>Arthrobacter</taxon>
    </lineage>
</organism>
<dbReference type="PANTHER" id="PTHR46825">
    <property type="entry name" value="D-ALANYL-D-ALANINE-CARBOXYPEPTIDASE/ENDOPEPTIDASE AMPH"/>
    <property type="match status" value="1"/>
</dbReference>
<gene>
    <name evidence="3" type="ORF">G6034_18635</name>
</gene>
<keyword evidence="4" id="KW-1185">Reference proteome</keyword>
<dbReference type="InterPro" id="IPR001466">
    <property type="entry name" value="Beta-lactam-related"/>
</dbReference>
<comment type="caution">
    <text evidence="3">The sequence shown here is derived from an EMBL/GenBank/DDBJ whole genome shotgun (WGS) entry which is preliminary data.</text>
</comment>
<dbReference type="RefSeq" id="WP_176636591.1">
    <property type="nucleotide sequence ID" value="NZ_JAAMFM010000044.1"/>
</dbReference>
<dbReference type="AlphaFoldDB" id="A0A7Y7IK11"/>
<evidence type="ECO:0000256" key="1">
    <source>
        <dbReference type="SAM" id="MobiDB-lite"/>
    </source>
</evidence>
<proteinExistence type="predicted"/>
<evidence type="ECO:0000259" key="2">
    <source>
        <dbReference type="Pfam" id="PF00144"/>
    </source>
</evidence>
<protein>
    <submittedName>
        <fullName evidence="3">Beta-lactamase family protein</fullName>
    </submittedName>
</protein>
<feature type="domain" description="Beta-lactamase-related" evidence="2">
    <location>
        <begin position="35"/>
        <end position="353"/>
    </location>
</feature>
<sequence>MTNVQARAARESHLDYSHIDEQFGQVAHEIAASSDGSPALAWAVISQDEILHFSSMGETKLGRGHRPAANTVFRIASLSKSFAAATTLLLEREGLLDLDAPVVSYLPGLADEGPAGRLPTLHDVLSMSAGFPSDDAWADRQESMTTEAFDALLVAGTVRTTRPGQAFQYSNFGYAMIGRIIETVTGEPYPEVVRALLFGPLGLDSTTFDYRNVPRDSLANGYLLSGRKWHLQELTAPGSFSAIGGVLSNISDMSKWVGTLAAATSSSSDDGHLPSELRRRMQQPVTPLPYAIDTATGLPRSRDFPWGPSGYGLGLFIEQDPDFGPISHHVGGYPGYGAHMCWHQASGMGVIAFGGSTYAPVSAPAIHALKSLLNQPAAMTIEIDNIGSILAAVRSFILHGNVTDTAYASCVALDRSWQERRGDLACMKEQVGPLIPDESQVAVINNSHLKVNFHGPGGILTAEVRLTPSRPRQVQVLNLDSQPATPHSHAPPNRGQSKPTKHSPDHKS</sequence>
<dbReference type="InterPro" id="IPR012338">
    <property type="entry name" value="Beta-lactam/transpept-like"/>
</dbReference>